<evidence type="ECO:0000313" key="10">
    <source>
        <dbReference type="Proteomes" id="UP001183648"/>
    </source>
</evidence>
<evidence type="ECO:0000256" key="5">
    <source>
        <dbReference type="ARBA" id="ARBA00022692"/>
    </source>
</evidence>
<dbReference type="SUPFAM" id="SSF144083">
    <property type="entry name" value="Magnesium transport protein CorA, transmembrane region"/>
    <property type="match status" value="1"/>
</dbReference>
<dbReference type="PANTHER" id="PTHR46494">
    <property type="entry name" value="CORA FAMILY METAL ION TRANSPORTER (EUROFUNG)"/>
    <property type="match status" value="1"/>
</dbReference>
<evidence type="ECO:0000256" key="8">
    <source>
        <dbReference type="SAM" id="Phobius"/>
    </source>
</evidence>
<evidence type="ECO:0000313" key="9">
    <source>
        <dbReference type="EMBL" id="MDR7364417.1"/>
    </source>
</evidence>
<dbReference type="InterPro" id="IPR002523">
    <property type="entry name" value="MgTranspt_CorA/ZnTranspt_ZntB"/>
</dbReference>
<comment type="caution">
    <text evidence="9">The sequence shown here is derived from an EMBL/GenBank/DDBJ whole genome shotgun (WGS) entry which is preliminary data.</text>
</comment>
<dbReference type="CDD" id="cd12830">
    <property type="entry name" value="MtCorA-like"/>
    <property type="match status" value="1"/>
</dbReference>
<dbReference type="Proteomes" id="UP001183648">
    <property type="component" value="Unassembled WGS sequence"/>
</dbReference>
<evidence type="ECO:0000256" key="2">
    <source>
        <dbReference type="ARBA" id="ARBA00009765"/>
    </source>
</evidence>
<keyword evidence="5 8" id="KW-0812">Transmembrane</keyword>
<name>A0ABU2C164_9ACTN</name>
<protein>
    <submittedName>
        <fullName evidence="9">Magnesium transporter</fullName>
    </submittedName>
</protein>
<dbReference type="Gene3D" id="3.30.460.20">
    <property type="entry name" value="CorA soluble domain-like"/>
    <property type="match status" value="1"/>
</dbReference>
<dbReference type="Gene3D" id="1.20.58.340">
    <property type="entry name" value="Magnesium transport protein CorA, transmembrane region"/>
    <property type="match status" value="2"/>
</dbReference>
<keyword evidence="4" id="KW-1003">Cell membrane</keyword>
<comment type="similarity">
    <text evidence="2">Belongs to the CorA metal ion transporter (MIT) (TC 1.A.35) family.</text>
</comment>
<keyword evidence="3" id="KW-0813">Transport</keyword>
<sequence>MIVDCAWYRDCKRRAVDVTPGLLERIREEPAETRGFVWVGLHEPSQDEMQLMQNVFDLHPLAVEDAMSNRQRPKVEPYSDMLFMVLKTLWYVDERDEVETGQVAIFLGPDFVVTVRQGAGVQLGSIRHDLEQRDDLLTHGPTAVAYSVCDRIVDGYEDVAAELEVDVDEVEESVFSPGRTRDSQRIYVLKREVAEARRAVHPLRVPMGRFASASYAFLHEDSAPFWRDIADHVVRVDEAVETLDQLLSTAFDAHLARISVDQNEDMRKISAWVAIAGVMTLVAGVYGMNFQHMPELGWHFGYAYALGLMAGLSAILYRIFKKSGWL</sequence>
<proteinExistence type="inferred from homology"/>
<feature type="transmembrane region" description="Helical" evidence="8">
    <location>
        <begin position="300"/>
        <end position="320"/>
    </location>
</feature>
<evidence type="ECO:0000256" key="1">
    <source>
        <dbReference type="ARBA" id="ARBA00004651"/>
    </source>
</evidence>
<accession>A0ABU2C164</accession>
<dbReference type="RefSeq" id="WP_310306063.1">
    <property type="nucleotide sequence ID" value="NZ_BAAAPS010000005.1"/>
</dbReference>
<keyword evidence="7 8" id="KW-0472">Membrane</keyword>
<organism evidence="9 10">
    <name type="scientific">Nocardioides marmoribigeumensis</name>
    <dbReference type="NCBI Taxonomy" id="433649"/>
    <lineage>
        <taxon>Bacteria</taxon>
        <taxon>Bacillati</taxon>
        <taxon>Actinomycetota</taxon>
        <taxon>Actinomycetes</taxon>
        <taxon>Propionibacteriales</taxon>
        <taxon>Nocardioidaceae</taxon>
        <taxon>Nocardioides</taxon>
    </lineage>
</organism>
<feature type="transmembrane region" description="Helical" evidence="8">
    <location>
        <begin position="269"/>
        <end position="288"/>
    </location>
</feature>
<keyword evidence="6 8" id="KW-1133">Transmembrane helix</keyword>
<dbReference type="PANTHER" id="PTHR46494:SF1">
    <property type="entry name" value="CORA FAMILY METAL ION TRANSPORTER (EUROFUNG)"/>
    <property type="match status" value="1"/>
</dbReference>
<dbReference type="InterPro" id="IPR045861">
    <property type="entry name" value="CorA_cytoplasmic_dom"/>
</dbReference>
<dbReference type="Pfam" id="PF01544">
    <property type="entry name" value="CorA"/>
    <property type="match status" value="1"/>
</dbReference>
<comment type="subcellular location">
    <subcellularLocation>
        <location evidence="1">Cell membrane</location>
        <topology evidence="1">Multi-pass membrane protein</topology>
    </subcellularLocation>
</comment>
<evidence type="ECO:0000256" key="6">
    <source>
        <dbReference type="ARBA" id="ARBA00022989"/>
    </source>
</evidence>
<evidence type="ECO:0000256" key="4">
    <source>
        <dbReference type="ARBA" id="ARBA00022475"/>
    </source>
</evidence>
<reference evidence="9 10" key="1">
    <citation type="submission" date="2023-07" db="EMBL/GenBank/DDBJ databases">
        <title>Sequencing the genomes of 1000 actinobacteria strains.</title>
        <authorList>
            <person name="Klenk H.-P."/>
        </authorList>
    </citation>
    <scope>NUCLEOTIDE SEQUENCE [LARGE SCALE GENOMIC DNA]</scope>
    <source>
        <strain evidence="9 10">DSM 19426</strain>
    </source>
</reference>
<evidence type="ECO:0000256" key="7">
    <source>
        <dbReference type="ARBA" id="ARBA00023136"/>
    </source>
</evidence>
<evidence type="ECO:0000256" key="3">
    <source>
        <dbReference type="ARBA" id="ARBA00022448"/>
    </source>
</evidence>
<dbReference type="InterPro" id="IPR045863">
    <property type="entry name" value="CorA_TM1_TM2"/>
</dbReference>
<dbReference type="EMBL" id="JAVDYG010000001">
    <property type="protein sequence ID" value="MDR7364417.1"/>
    <property type="molecule type" value="Genomic_DNA"/>
</dbReference>
<keyword evidence="10" id="KW-1185">Reference proteome</keyword>
<gene>
    <name evidence="9" type="ORF">J2S63_003970</name>
</gene>
<dbReference type="SUPFAM" id="SSF143865">
    <property type="entry name" value="CorA soluble domain-like"/>
    <property type="match status" value="1"/>
</dbReference>